<dbReference type="Gene3D" id="1.10.260.40">
    <property type="entry name" value="lambda repressor-like DNA-binding domains"/>
    <property type="match status" value="1"/>
</dbReference>
<dbReference type="InterPro" id="IPR010982">
    <property type="entry name" value="Lambda_DNA-bd_dom_sf"/>
</dbReference>
<dbReference type="InterPro" id="IPR001387">
    <property type="entry name" value="Cro/C1-type_HTH"/>
</dbReference>
<sequence length="81" mass="9872">MREDEFYMWLGKYIKEVRMRSGKTQHEICLAYRLSRSSLSNIETGRHRLSIYSFYELLCILDEPFENVIDSMLTFHRQKNF</sequence>
<feature type="domain" description="HTH cro/C1-type" evidence="1">
    <location>
        <begin position="14"/>
        <end position="68"/>
    </location>
</feature>
<dbReference type="Proteomes" id="UP000570361">
    <property type="component" value="Unassembled WGS sequence"/>
</dbReference>
<reference evidence="2 3" key="1">
    <citation type="submission" date="2020-08" db="EMBL/GenBank/DDBJ databases">
        <title>Genomic Encyclopedia of Type Strains, Phase III (KMG-III): the genomes of soil and plant-associated and newly described type strains.</title>
        <authorList>
            <person name="Whitman W."/>
        </authorList>
    </citation>
    <scope>NUCLEOTIDE SEQUENCE [LARGE SCALE GENOMIC DNA]</scope>
    <source>
        <strain evidence="2 3">CECT 5862</strain>
    </source>
</reference>
<dbReference type="EMBL" id="JACHXK010000019">
    <property type="protein sequence ID" value="MBB3113465.1"/>
    <property type="molecule type" value="Genomic_DNA"/>
</dbReference>
<organism evidence="2 3">
    <name type="scientific">Paenibacillus phyllosphaerae</name>
    <dbReference type="NCBI Taxonomy" id="274593"/>
    <lineage>
        <taxon>Bacteria</taxon>
        <taxon>Bacillati</taxon>
        <taxon>Bacillota</taxon>
        <taxon>Bacilli</taxon>
        <taxon>Bacillales</taxon>
        <taxon>Paenibacillaceae</taxon>
        <taxon>Paenibacillus</taxon>
    </lineage>
</organism>
<evidence type="ECO:0000259" key="1">
    <source>
        <dbReference type="PROSITE" id="PS50943"/>
    </source>
</evidence>
<protein>
    <submittedName>
        <fullName evidence="2">Transcriptional regulator with XRE-family HTH domain</fullName>
    </submittedName>
</protein>
<name>A0A7W5B2Y0_9BACL</name>
<proteinExistence type="predicted"/>
<dbReference type="SUPFAM" id="SSF47413">
    <property type="entry name" value="lambda repressor-like DNA-binding domains"/>
    <property type="match status" value="1"/>
</dbReference>
<evidence type="ECO:0000313" key="3">
    <source>
        <dbReference type="Proteomes" id="UP000570361"/>
    </source>
</evidence>
<dbReference type="RefSeq" id="WP_183603543.1">
    <property type="nucleotide sequence ID" value="NZ_JACHXK010000019.1"/>
</dbReference>
<evidence type="ECO:0000313" key="2">
    <source>
        <dbReference type="EMBL" id="MBB3113465.1"/>
    </source>
</evidence>
<accession>A0A7W5B2Y0</accession>
<dbReference type="AlphaFoldDB" id="A0A7W5B2Y0"/>
<keyword evidence="3" id="KW-1185">Reference proteome</keyword>
<comment type="caution">
    <text evidence="2">The sequence shown here is derived from an EMBL/GenBank/DDBJ whole genome shotgun (WGS) entry which is preliminary data.</text>
</comment>
<dbReference type="PROSITE" id="PS50943">
    <property type="entry name" value="HTH_CROC1"/>
    <property type="match status" value="1"/>
</dbReference>
<dbReference type="GO" id="GO:0003677">
    <property type="term" value="F:DNA binding"/>
    <property type="evidence" value="ECO:0007669"/>
    <property type="project" value="InterPro"/>
</dbReference>
<gene>
    <name evidence="2" type="ORF">FHS18_005577</name>
</gene>
<dbReference type="CDD" id="cd00093">
    <property type="entry name" value="HTH_XRE"/>
    <property type="match status" value="1"/>
</dbReference>
<dbReference type="Pfam" id="PF13560">
    <property type="entry name" value="HTH_31"/>
    <property type="match status" value="1"/>
</dbReference>